<accession>A0A8J9VX71</accession>
<dbReference type="Proteomes" id="UP000838412">
    <property type="component" value="Chromosome 1"/>
</dbReference>
<reference evidence="2" key="1">
    <citation type="submission" date="2022-01" db="EMBL/GenBank/DDBJ databases">
        <authorList>
            <person name="Braso-Vives M."/>
        </authorList>
    </citation>
    <scope>NUCLEOTIDE SEQUENCE</scope>
</reference>
<evidence type="ECO:0000313" key="3">
    <source>
        <dbReference type="Proteomes" id="UP000838412"/>
    </source>
</evidence>
<dbReference type="AlphaFoldDB" id="A0A8J9VX71"/>
<organism evidence="2 3">
    <name type="scientific">Branchiostoma lanceolatum</name>
    <name type="common">Common lancelet</name>
    <name type="synonym">Amphioxus lanceolatum</name>
    <dbReference type="NCBI Taxonomy" id="7740"/>
    <lineage>
        <taxon>Eukaryota</taxon>
        <taxon>Metazoa</taxon>
        <taxon>Chordata</taxon>
        <taxon>Cephalochordata</taxon>
        <taxon>Leptocardii</taxon>
        <taxon>Amphioxiformes</taxon>
        <taxon>Branchiostomatidae</taxon>
        <taxon>Branchiostoma</taxon>
    </lineage>
</organism>
<feature type="region of interest" description="Disordered" evidence="1">
    <location>
        <begin position="77"/>
        <end position="101"/>
    </location>
</feature>
<proteinExistence type="predicted"/>
<dbReference type="EMBL" id="OV696686">
    <property type="protein sequence ID" value="CAH1226623.1"/>
    <property type="molecule type" value="Genomic_DNA"/>
</dbReference>
<name>A0A8J9VX71_BRALA</name>
<keyword evidence="3" id="KW-1185">Reference proteome</keyword>
<feature type="compositionally biased region" description="Polar residues" evidence="1">
    <location>
        <begin position="1"/>
        <end position="12"/>
    </location>
</feature>
<sequence>MTVTAGWQSTCNPLGFGRDETQQSLTPCSGGKTAESNDGPPMRQNLCSDDDEEDNGEGRDASEPSCCVSKEVRALGLPNGSVASKEGSESTDEPYWVSKVD</sequence>
<evidence type="ECO:0000313" key="2">
    <source>
        <dbReference type="EMBL" id="CAH1226623.1"/>
    </source>
</evidence>
<evidence type="ECO:0000256" key="1">
    <source>
        <dbReference type="SAM" id="MobiDB-lite"/>
    </source>
</evidence>
<protein>
    <submittedName>
        <fullName evidence="2">Hypp115 protein</fullName>
    </submittedName>
</protein>
<feature type="region of interest" description="Disordered" evidence="1">
    <location>
        <begin position="1"/>
        <end position="65"/>
    </location>
</feature>
<gene>
    <name evidence="2" type="primary">Hypp115</name>
    <name evidence="2" type="ORF">BLAG_LOCUS313</name>
</gene>
<dbReference type="OrthoDB" id="6108017at2759"/>